<feature type="domain" description="F-box" evidence="3">
    <location>
        <begin position="86"/>
        <end position="132"/>
    </location>
</feature>
<dbReference type="PANTHER" id="PTHR46175">
    <property type="entry name" value="BACTERIOOPSIN TRANSCRIPTIONAL ACTIVATOR"/>
    <property type="match status" value="1"/>
</dbReference>
<name>A0A2P6RZQ7_ROSCH</name>
<proteinExistence type="predicted"/>
<evidence type="ECO:0000259" key="3">
    <source>
        <dbReference type="PROSITE" id="PS50181"/>
    </source>
</evidence>
<sequence length="532" mass="59007">MTSTTRREQQGTRCQLFPKTENLPSSSPPSNQNKTKQKPILPCPFAMNNLDNRSKKPSFGAHFQNNHSQKKQPTMAETSTSSSCNGSPLTQIAQDHLFTILLLLPVDSILSFAMTCKKFRALTASDTLWEYICQRDWGTKSVEAIKASNSNQQLPWMRIYKQVSGFDSVYCHRVCADPDAELVFPTPRASHSLNFVSDCLVLFGGGCEGGRHLDDTWVAYMGNDFQRLLKWQRISSGSPSGRFGHTCAVIDDFLVLFGGINDNGNRQNDTWVGQVACHDSLGITLSWRLLVVGDNAPPQRGAHAACCIEGRKMVIHGGIGRFGVRLSDTWVLELSENFQTGTWYEIVMQPSPPARSGHTLTCIGGTRTVLFGGRGLGYDVLHDLWLLDICEGHPQWLQVLYELQNIPGGVSLPRVGHSATLILGGRLLICGGEDSYRHRKNDFWVLDITAVPSITVQPTMLNSMHLFAKMWKRLKTKGHLPNCRSFHRACADQSGRCVFMFGGMVDGLLQPADPAGLRFDGELLLVELVLKL</sequence>
<protein>
    <submittedName>
        <fullName evidence="4">Putative F-box domain, kelch-type beta propeller</fullName>
    </submittedName>
</protein>
<dbReference type="SUPFAM" id="SSF117281">
    <property type="entry name" value="Kelch motif"/>
    <property type="match status" value="1"/>
</dbReference>
<evidence type="ECO:0000256" key="1">
    <source>
        <dbReference type="ARBA" id="ARBA00022441"/>
    </source>
</evidence>
<accession>A0A2P6RZQ7</accession>
<dbReference type="Gramene" id="PRQ51907">
    <property type="protein sequence ID" value="PRQ51907"/>
    <property type="gene ID" value="RchiOBHm_Chr2g0149671"/>
</dbReference>
<comment type="caution">
    <text evidence="4">The sequence shown here is derived from an EMBL/GenBank/DDBJ whole genome shotgun (WGS) entry which is preliminary data.</text>
</comment>
<dbReference type="FunFam" id="2.120.10.80:FF:000233">
    <property type="entry name" value="Uncharacterized protein"/>
    <property type="match status" value="1"/>
</dbReference>
<organism evidence="4 5">
    <name type="scientific">Rosa chinensis</name>
    <name type="common">China rose</name>
    <dbReference type="NCBI Taxonomy" id="74649"/>
    <lineage>
        <taxon>Eukaryota</taxon>
        <taxon>Viridiplantae</taxon>
        <taxon>Streptophyta</taxon>
        <taxon>Embryophyta</taxon>
        <taxon>Tracheophyta</taxon>
        <taxon>Spermatophyta</taxon>
        <taxon>Magnoliopsida</taxon>
        <taxon>eudicotyledons</taxon>
        <taxon>Gunneridae</taxon>
        <taxon>Pentapetalae</taxon>
        <taxon>rosids</taxon>
        <taxon>fabids</taxon>
        <taxon>Rosales</taxon>
        <taxon>Rosaceae</taxon>
        <taxon>Rosoideae</taxon>
        <taxon>Rosoideae incertae sedis</taxon>
        <taxon>Rosa</taxon>
    </lineage>
</organism>
<feature type="compositionally biased region" description="Polar residues" evidence="2">
    <location>
        <begin position="63"/>
        <end position="85"/>
    </location>
</feature>
<evidence type="ECO:0000256" key="2">
    <source>
        <dbReference type="SAM" id="MobiDB-lite"/>
    </source>
</evidence>
<dbReference type="PROSITE" id="PS50181">
    <property type="entry name" value="FBOX"/>
    <property type="match status" value="1"/>
</dbReference>
<dbReference type="AlphaFoldDB" id="A0A2P6RZQ7"/>
<gene>
    <name evidence="4" type="ORF">RchiOBHm_Chr2g0149671</name>
</gene>
<dbReference type="OrthoDB" id="10251809at2759"/>
<feature type="compositionally biased region" description="Basic and acidic residues" evidence="2">
    <location>
        <begin position="1"/>
        <end position="10"/>
    </location>
</feature>
<dbReference type="OMA" id="YRHRKND"/>
<dbReference type="Pfam" id="PF24681">
    <property type="entry name" value="Kelch_KLHDC2_KLHL20_DRC7"/>
    <property type="match status" value="1"/>
</dbReference>
<keyword evidence="5" id="KW-1185">Reference proteome</keyword>
<dbReference type="InterPro" id="IPR015915">
    <property type="entry name" value="Kelch-typ_b-propeller"/>
</dbReference>
<dbReference type="PANTHER" id="PTHR46175:SF4">
    <property type="entry name" value="BACTERIOOPSIN TRANSCRIPTIONAL ACTIVATOR"/>
    <property type="match status" value="1"/>
</dbReference>
<dbReference type="Gene3D" id="2.120.10.80">
    <property type="entry name" value="Kelch-type beta propeller"/>
    <property type="match status" value="2"/>
</dbReference>
<dbReference type="SUPFAM" id="SSF81383">
    <property type="entry name" value="F-box domain"/>
    <property type="match status" value="1"/>
</dbReference>
<dbReference type="Gene3D" id="1.20.1280.50">
    <property type="match status" value="1"/>
</dbReference>
<reference evidence="4 5" key="1">
    <citation type="journal article" date="2018" name="Nat. Genet.">
        <title>The Rosa genome provides new insights in the design of modern roses.</title>
        <authorList>
            <person name="Bendahmane M."/>
        </authorList>
    </citation>
    <scope>NUCLEOTIDE SEQUENCE [LARGE SCALE GENOMIC DNA]</scope>
    <source>
        <strain evidence="5">cv. Old Blush</strain>
    </source>
</reference>
<feature type="region of interest" description="Disordered" evidence="2">
    <location>
        <begin position="1"/>
        <end position="85"/>
    </location>
</feature>
<dbReference type="Proteomes" id="UP000238479">
    <property type="component" value="Chromosome 2"/>
</dbReference>
<keyword evidence="1" id="KW-0880">Kelch repeat</keyword>
<dbReference type="EMBL" id="PDCK01000040">
    <property type="protein sequence ID" value="PRQ51907.1"/>
    <property type="molecule type" value="Genomic_DNA"/>
</dbReference>
<evidence type="ECO:0000313" key="4">
    <source>
        <dbReference type="EMBL" id="PRQ51907.1"/>
    </source>
</evidence>
<dbReference type="Pfam" id="PF12937">
    <property type="entry name" value="F-box-like"/>
    <property type="match status" value="1"/>
</dbReference>
<evidence type="ECO:0000313" key="5">
    <source>
        <dbReference type="Proteomes" id="UP000238479"/>
    </source>
</evidence>
<dbReference type="STRING" id="74649.A0A2P6RZQ7"/>
<dbReference type="InterPro" id="IPR036047">
    <property type="entry name" value="F-box-like_dom_sf"/>
</dbReference>
<dbReference type="InterPro" id="IPR001810">
    <property type="entry name" value="F-box_dom"/>
</dbReference>